<feature type="region of interest" description="Disordered" evidence="1">
    <location>
        <begin position="1"/>
        <end position="109"/>
    </location>
</feature>
<dbReference type="EMBL" id="QOKW01000020">
    <property type="protein sequence ID" value="KAA0677937.1"/>
    <property type="molecule type" value="Genomic_DNA"/>
</dbReference>
<evidence type="ECO:0000313" key="2">
    <source>
        <dbReference type="EMBL" id="KAA0677937.1"/>
    </source>
</evidence>
<accession>A0A9W7KR89</accession>
<gene>
    <name evidence="2" type="ORF">DS843_21620</name>
</gene>
<feature type="compositionally biased region" description="Basic and acidic residues" evidence="1">
    <location>
        <begin position="39"/>
        <end position="53"/>
    </location>
</feature>
<reference evidence="2 3" key="1">
    <citation type="submission" date="2018-07" db="EMBL/GenBank/DDBJ databases">
        <title>Genome sequence of Azospirillum sp. ATCC 49961.</title>
        <authorList>
            <person name="Sant'Anna F.H."/>
            <person name="Baldani J.I."/>
            <person name="Zilli J.E."/>
            <person name="Reis V.M."/>
            <person name="Hartmann A."/>
            <person name="Cruz L."/>
            <person name="de Souza E.M."/>
            <person name="de Oliveira Pedrosa F."/>
            <person name="Passaglia L.M.P."/>
        </authorList>
    </citation>
    <scope>NUCLEOTIDE SEQUENCE [LARGE SCALE GENOMIC DNA]</scope>
    <source>
        <strain evidence="2 3">ATCC 49961</strain>
    </source>
</reference>
<protein>
    <submittedName>
        <fullName evidence="2">Uncharacterized protein</fullName>
    </submittedName>
</protein>
<sequence>MPGEGKQGFALARRAQPLPRQIGQQSGPAMSADGLEFNPQRRPEPCAHIEVKHHGVSVSGRERDETLQRAAGREADPRRDARQFGQGQGDAETDPAPISWKHDPHERQP</sequence>
<proteinExistence type="predicted"/>
<feature type="compositionally biased region" description="Basic and acidic residues" evidence="1">
    <location>
        <begin position="60"/>
        <end position="82"/>
    </location>
</feature>
<organism evidence="2 3">
    <name type="scientific">Roseomonas genomospecies 6</name>
    <dbReference type="NCBI Taxonomy" id="214106"/>
    <lineage>
        <taxon>Bacteria</taxon>
        <taxon>Pseudomonadati</taxon>
        <taxon>Pseudomonadota</taxon>
        <taxon>Alphaproteobacteria</taxon>
        <taxon>Acetobacterales</taxon>
        <taxon>Roseomonadaceae</taxon>
        <taxon>Roseomonas</taxon>
    </lineage>
</organism>
<dbReference type="Proteomes" id="UP000480854">
    <property type="component" value="Unassembled WGS sequence"/>
</dbReference>
<feature type="compositionally biased region" description="Basic and acidic residues" evidence="1">
    <location>
        <begin position="100"/>
        <end position="109"/>
    </location>
</feature>
<evidence type="ECO:0000313" key="3">
    <source>
        <dbReference type="Proteomes" id="UP000480854"/>
    </source>
</evidence>
<name>A0A9W7KR89_9PROT</name>
<evidence type="ECO:0000256" key="1">
    <source>
        <dbReference type="SAM" id="MobiDB-lite"/>
    </source>
</evidence>
<comment type="caution">
    <text evidence="2">The sequence shown here is derived from an EMBL/GenBank/DDBJ whole genome shotgun (WGS) entry which is preliminary data.</text>
</comment>
<dbReference type="AlphaFoldDB" id="A0A9W7KR89"/>
<keyword evidence="3" id="KW-1185">Reference proteome</keyword>